<dbReference type="Pfam" id="PF00043">
    <property type="entry name" value="GST_C"/>
    <property type="match status" value="1"/>
</dbReference>
<dbReference type="InterPro" id="IPR004045">
    <property type="entry name" value="Glutathione_S-Trfase_N"/>
</dbReference>
<dbReference type="FunFam" id="1.20.1050.10:FF:000006">
    <property type="entry name" value="Elongation factor 1 gamma"/>
    <property type="match status" value="1"/>
</dbReference>
<dbReference type="InterPro" id="IPR036249">
    <property type="entry name" value="Thioredoxin-like_sf"/>
</dbReference>
<proteinExistence type="inferred from homology"/>
<dbReference type="GO" id="GO:0016740">
    <property type="term" value="F:transferase activity"/>
    <property type="evidence" value="ECO:0007669"/>
    <property type="project" value="UniProtKB-KW"/>
</dbReference>
<dbReference type="STRING" id="61395.A0A1Y1VYZ6"/>
<sequence length="233" mass="26041">MSVGKFASPAELLGLDLELTPDFKKGTTNKTDDYLAKFPVGKFPAFVGSDGFTVSDSNAIAYYLAGLKDDSPLLGSTHKESTKIMQYVLFAESEILQATHAWQKPTQGSLPYFKPAVDQAEKNIGRFLAALNQTLEGKGYLVGDRLTVADVIMACDLHPLFTEYLDAHRRQQYPEVTRYFVAMFAQPAFRAYCRRRCSVRDAQGRTRQSRLFQCDTNAKQLAGLMGGSHMQWM</sequence>
<dbReference type="InterPro" id="IPR004046">
    <property type="entry name" value="GST_C"/>
</dbReference>
<evidence type="ECO:0000259" key="3">
    <source>
        <dbReference type="PROSITE" id="PS50405"/>
    </source>
</evidence>
<dbReference type="InterPro" id="IPR040079">
    <property type="entry name" value="Glutathione_S-Trfase"/>
</dbReference>
<evidence type="ECO:0000256" key="1">
    <source>
        <dbReference type="RuleBase" id="RU003494"/>
    </source>
</evidence>
<dbReference type="PROSITE" id="PS50404">
    <property type="entry name" value="GST_NTER"/>
    <property type="match status" value="1"/>
</dbReference>
<comment type="caution">
    <text evidence="4">The sequence shown here is derived from an EMBL/GenBank/DDBJ whole genome shotgun (WGS) entry which is preliminary data.</text>
</comment>
<name>A0A1Y1VYZ6_9FUNG</name>
<dbReference type="EMBL" id="MCFD01000018">
    <property type="protein sequence ID" value="ORX66064.1"/>
    <property type="molecule type" value="Genomic_DNA"/>
</dbReference>
<evidence type="ECO:0000313" key="5">
    <source>
        <dbReference type="Proteomes" id="UP000193922"/>
    </source>
</evidence>
<dbReference type="Gene3D" id="1.20.1050.10">
    <property type="match status" value="1"/>
</dbReference>
<dbReference type="SFLD" id="SFLDS00019">
    <property type="entry name" value="Glutathione_Transferase_(cytos"/>
    <property type="match status" value="1"/>
</dbReference>
<organism evidence="4 5">
    <name type="scientific">Linderina pennispora</name>
    <dbReference type="NCBI Taxonomy" id="61395"/>
    <lineage>
        <taxon>Eukaryota</taxon>
        <taxon>Fungi</taxon>
        <taxon>Fungi incertae sedis</taxon>
        <taxon>Zoopagomycota</taxon>
        <taxon>Kickxellomycotina</taxon>
        <taxon>Kickxellomycetes</taxon>
        <taxon>Kickxellales</taxon>
        <taxon>Kickxellaceae</taxon>
        <taxon>Linderina</taxon>
    </lineage>
</organism>
<dbReference type="SUPFAM" id="SSF52833">
    <property type="entry name" value="Thioredoxin-like"/>
    <property type="match status" value="1"/>
</dbReference>
<dbReference type="CDD" id="cd03044">
    <property type="entry name" value="GST_N_EF1Bgamma"/>
    <property type="match status" value="1"/>
</dbReference>
<dbReference type="SFLD" id="SFLDG00358">
    <property type="entry name" value="Main_(cytGST)"/>
    <property type="match status" value="1"/>
</dbReference>
<dbReference type="SUPFAM" id="SSF47616">
    <property type="entry name" value="GST C-terminal domain-like"/>
    <property type="match status" value="1"/>
</dbReference>
<dbReference type="GO" id="GO:0005737">
    <property type="term" value="C:cytoplasm"/>
    <property type="evidence" value="ECO:0007669"/>
    <property type="project" value="TreeGrafter"/>
</dbReference>
<dbReference type="GeneID" id="63807566"/>
<dbReference type="InterPro" id="IPR010987">
    <property type="entry name" value="Glutathione-S-Trfase_C-like"/>
</dbReference>
<keyword evidence="5" id="KW-1185">Reference proteome</keyword>
<evidence type="ECO:0000313" key="4">
    <source>
        <dbReference type="EMBL" id="ORX66064.1"/>
    </source>
</evidence>
<dbReference type="PROSITE" id="PS50405">
    <property type="entry name" value="GST_CTER"/>
    <property type="match status" value="1"/>
</dbReference>
<evidence type="ECO:0000259" key="2">
    <source>
        <dbReference type="PROSITE" id="PS50404"/>
    </source>
</evidence>
<comment type="similarity">
    <text evidence="1">Belongs to the GST superfamily.</text>
</comment>
<dbReference type="RefSeq" id="XP_040740115.1">
    <property type="nucleotide sequence ID" value="XM_040890918.1"/>
</dbReference>
<dbReference type="OrthoDB" id="249703at2759"/>
<dbReference type="CDD" id="cd03181">
    <property type="entry name" value="GST_C_EF1Bgamma_like"/>
    <property type="match status" value="1"/>
</dbReference>
<dbReference type="Gene3D" id="3.40.30.10">
    <property type="entry name" value="Glutaredoxin"/>
    <property type="match status" value="1"/>
</dbReference>
<dbReference type="InterPro" id="IPR050802">
    <property type="entry name" value="EF-GSTs"/>
</dbReference>
<dbReference type="AlphaFoldDB" id="A0A1Y1VYZ6"/>
<dbReference type="Proteomes" id="UP000193922">
    <property type="component" value="Unassembled WGS sequence"/>
</dbReference>
<gene>
    <name evidence="4" type="ORF">DL89DRAFT_307528</name>
</gene>
<dbReference type="GO" id="GO:0005634">
    <property type="term" value="C:nucleus"/>
    <property type="evidence" value="ECO:0007669"/>
    <property type="project" value="TreeGrafter"/>
</dbReference>
<accession>A0A1Y1VYZ6</accession>
<feature type="domain" description="GST C-terminal" evidence="3">
    <location>
        <begin position="77"/>
        <end position="208"/>
    </location>
</feature>
<protein>
    <submittedName>
        <fullName evidence="4">Glutathione S-transferase</fullName>
    </submittedName>
</protein>
<dbReference type="PANTHER" id="PTHR43986:SF1">
    <property type="entry name" value="ELONGATION FACTOR 1-GAMMA"/>
    <property type="match status" value="1"/>
</dbReference>
<dbReference type="Pfam" id="PF02798">
    <property type="entry name" value="GST_N"/>
    <property type="match status" value="1"/>
</dbReference>
<dbReference type="InterPro" id="IPR036282">
    <property type="entry name" value="Glutathione-S-Trfase_C_sf"/>
</dbReference>
<dbReference type="PANTHER" id="PTHR43986">
    <property type="entry name" value="ELONGATION FACTOR 1-GAMMA"/>
    <property type="match status" value="1"/>
</dbReference>
<keyword evidence="4" id="KW-0808">Transferase</keyword>
<dbReference type="GO" id="GO:0006414">
    <property type="term" value="P:translational elongation"/>
    <property type="evidence" value="ECO:0007669"/>
    <property type="project" value="TreeGrafter"/>
</dbReference>
<reference evidence="4 5" key="1">
    <citation type="submission" date="2016-07" db="EMBL/GenBank/DDBJ databases">
        <title>Pervasive Adenine N6-methylation of Active Genes in Fungi.</title>
        <authorList>
            <consortium name="DOE Joint Genome Institute"/>
            <person name="Mondo S.J."/>
            <person name="Dannebaum R.O."/>
            <person name="Kuo R.C."/>
            <person name="Labutti K."/>
            <person name="Haridas S."/>
            <person name="Kuo A."/>
            <person name="Salamov A."/>
            <person name="Ahrendt S.R."/>
            <person name="Lipzen A."/>
            <person name="Sullivan W."/>
            <person name="Andreopoulos W.B."/>
            <person name="Clum A."/>
            <person name="Lindquist E."/>
            <person name="Daum C."/>
            <person name="Ramamoorthy G.K."/>
            <person name="Gryganskyi A."/>
            <person name="Culley D."/>
            <person name="Magnuson J.K."/>
            <person name="James T.Y."/>
            <person name="O'Malley M.A."/>
            <person name="Stajich J.E."/>
            <person name="Spatafora J.W."/>
            <person name="Visel A."/>
            <person name="Grigoriev I.V."/>
        </authorList>
    </citation>
    <scope>NUCLEOTIDE SEQUENCE [LARGE SCALE GENOMIC DNA]</scope>
    <source>
        <strain evidence="4 5">ATCC 12442</strain>
    </source>
</reference>
<feature type="domain" description="GST N-terminal" evidence="2">
    <location>
        <begin position="1"/>
        <end position="72"/>
    </location>
</feature>